<dbReference type="PANTHER" id="PTHR43265">
    <property type="entry name" value="ESTERASE ESTD"/>
    <property type="match status" value="1"/>
</dbReference>
<comment type="caution">
    <text evidence="3">The sequence shown here is derived from an EMBL/GenBank/DDBJ whole genome shotgun (WGS) entry which is preliminary data.</text>
</comment>
<name>A0A5A5TXP5_LEUCI</name>
<dbReference type="InterPro" id="IPR029058">
    <property type="entry name" value="AB_hydrolase_fold"/>
</dbReference>
<reference evidence="3 4" key="1">
    <citation type="submission" date="2019-04" db="EMBL/GenBank/DDBJ databases">
        <title>A pseudo-fructophilic Leuconostoc citreum strain F192-5 isolated from peel of satsuma mandarin: the first report for isolation and characterization of strain-dependent fructophilic-like characteristics.</title>
        <authorList>
            <person name="Maeno S."/>
            <person name="Tanizawa Y."/>
            <person name="Kajikawa A."/>
            <person name="Kanesaki Y."/>
            <person name="Kubota E."/>
            <person name="Arita M."/>
            <person name="Leon D."/>
            <person name="Endo A."/>
        </authorList>
    </citation>
    <scope>NUCLEOTIDE SEQUENCE [LARGE SCALE GENOMIC DNA]</scope>
    <source>
        <strain evidence="3 4">F192-5</strain>
    </source>
</reference>
<dbReference type="InterPro" id="IPR053145">
    <property type="entry name" value="AB_hydrolase_Est10"/>
</dbReference>
<dbReference type="EMBL" id="BJJW01000002">
    <property type="protein sequence ID" value="GDZ82908.1"/>
    <property type="molecule type" value="Genomic_DNA"/>
</dbReference>
<dbReference type="GO" id="GO:0052689">
    <property type="term" value="F:carboxylic ester hydrolase activity"/>
    <property type="evidence" value="ECO:0007669"/>
    <property type="project" value="TreeGrafter"/>
</dbReference>
<accession>A0A5A5TXP5</accession>
<keyword evidence="1" id="KW-0472">Membrane</keyword>
<dbReference type="Proteomes" id="UP000323274">
    <property type="component" value="Unassembled WGS sequence"/>
</dbReference>
<protein>
    <submittedName>
        <fullName evidence="3">Alpha/beta hydrolase</fullName>
    </submittedName>
</protein>
<keyword evidence="1" id="KW-1133">Transmembrane helix</keyword>
<evidence type="ECO:0000259" key="2">
    <source>
        <dbReference type="Pfam" id="PF12146"/>
    </source>
</evidence>
<gene>
    <name evidence="3" type="ORF">LCIT_01500</name>
</gene>
<dbReference type="SUPFAM" id="SSF53474">
    <property type="entry name" value="alpha/beta-Hydrolases"/>
    <property type="match status" value="1"/>
</dbReference>
<dbReference type="Pfam" id="PF12146">
    <property type="entry name" value="Hydrolase_4"/>
    <property type="match status" value="1"/>
</dbReference>
<dbReference type="Gene3D" id="3.40.50.1820">
    <property type="entry name" value="alpha/beta hydrolase"/>
    <property type="match status" value="1"/>
</dbReference>
<proteinExistence type="predicted"/>
<evidence type="ECO:0000313" key="3">
    <source>
        <dbReference type="EMBL" id="GDZ82908.1"/>
    </source>
</evidence>
<feature type="transmembrane region" description="Helical" evidence="1">
    <location>
        <begin position="5"/>
        <end position="23"/>
    </location>
</feature>
<sequence>MKKKIFAAIFIVLVLMIGIFIFGNDYQTSEKKVMIHTKTNNLSTIMTFPKHEKIKGFIVFVHGDGAQNATQDDGYKPLMERFAKQGYVSISWDKPGVGKSTGNWLHQSMTDRANEVTEVIDWVHKAYPNANYRIGLWGASQAGWVIPKVMKQENKISFALLAAPAINVMRQGIYYNVWQAKKSGATNQEINRIKRNFINDSYLIQKYNTYQEYKMHGGSEKISADRYRFVRKLLNEDATADLSQVHGKIGLVLAAKDKNVDSVETKNVYSKVIDAKQLRIKTIPNVEHRMINPDIANSDFLINLVGVMLPKYYLIDKNYLDYCETFVSQLSS</sequence>
<dbReference type="InterPro" id="IPR022742">
    <property type="entry name" value="Hydrolase_4"/>
</dbReference>
<dbReference type="PANTHER" id="PTHR43265:SF1">
    <property type="entry name" value="ESTERASE ESTD"/>
    <property type="match status" value="1"/>
</dbReference>
<dbReference type="AlphaFoldDB" id="A0A5A5TXP5"/>
<organism evidence="3 4">
    <name type="scientific">Leuconostoc citreum</name>
    <dbReference type="NCBI Taxonomy" id="33964"/>
    <lineage>
        <taxon>Bacteria</taxon>
        <taxon>Bacillati</taxon>
        <taxon>Bacillota</taxon>
        <taxon>Bacilli</taxon>
        <taxon>Lactobacillales</taxon>
        <taxon>Lactobacillaceae</taxon>
        <taxon>Leuconostoc</taxon>
    </lineage>
</organism>
<evidence type="ECO:0000313" key="4">
    <source>
        <dbReference type="Proteomes" id="UP000323274"/>
    </source>
</evidence>
<keyword evidence="1" id="KW-0812">Transmembrane</keyword>
<dbReference type="RefSeq" id="WP_149333542.1">
    <property type="nucleotide sequence ID" value="NZ_BJJW01000002.1"/>
</dbReference>
<feature type="domain" description="Serine aminopeptidase S33" evidence="2">
    <location>
        <begin position="53"/>
        <end position="292"/>
    </location>
</feature>
<evidence type="ECO:0000256" key="1">
    <source>
        <dbReference type="SAM" id="Phobius"/>
    </source>
</evidence>
<keyword evidence="3" id="KW-0378">Hydrolase</keyword>